<dbReference type="PANTHER" id="PTHR34698">
    <property type="entry name" value="5-OXOPROLINASE SUBUNIT B"/>
    <property type="match status" value="1"/>
</dbReference>
<gene>
    <name evidence="5" type="primary">pxpB</name>
    <name evidence="5" type="ORF">H9K76_10265</name>
</gene>
<reference evidence="5 6" key="1">
    <citation type="submission" date="2020-08" db="EMBL/GenBank/DDBJ databases">
        <title>Genome sequence of Diaphorobacter ruginosibacter DSM 27467T.</title>
        <authorList>
            <person name="Hyun D.-W."/>
            <person name="Bae J.-W."/>
        </authorList>
    </citation>
    <scope>NUCLEOTIDE SEQUENCE [LARGE SCALE GENOMIC DNA]</scope>
    <source>
        <strain evidence="5 6">DSM 27467</strain>
    </source>
</reference>
<dbReference type="GO" id="GO:0005524">
    <property type="term" value="F:ATP binding"/>
    <property type="evidence" value="ECO:0007669"/>
    <property type="project" value="UniProtKB-KW"/>
</dbReference>
<evidence type="ECO:0000256" key="1">
    <source>
        <dbReference type="ARBA" id="ARBA00022741"/>
    </source>
</evidence>
<dbReference type="GO" id="GO:0017168">
    <property type="term" value="F:5-oxoprolinase (ATP-hydrolyzing) activity"/>
    <property type="evidence" value="ECO:0007669"/>
    <property type="project" value="UniProtKB-EC"/>
</dbReference>
<evidence type="ECO:0000259" key="4">
    <source>
        <dbReference type="SMART" id="SM00796"/>
    </source>
</evidence>
<sequence>MKRPLVPPPLSVSALGTDALLFDCQPPMSLALQERILMVADELSHQPGVEEAVPGMNNLMLVFDSTQVDSAQLQAVVNQAWLHPKQTQRVARDFELPVVYGGEYGIDLEHVAAHNGISTQEVIELHCAATYTVFFLGAHPGFAYLGGLHEKLHTPRRAQPRLKVQAGCVSIGGAQTGVQAQTLPSGWNVIGFTDRRFFDPTVAAPALLSPGDLVRFRAVGALS</sequence>
<accession>A0A7G9RU52</accession>
<dbReference type="Gene3D" id="3.30.1360.40">
    <property type="match status" value="1"/>
</dbReference>
<keyword evidence="1" id="KW-0547">Nucleotide-binding</keyword>
<feature type="domain" description="Carboxyltransferase" evidence="4">
    <location>
        <begin position="10"/>
        <end position="208"/>
    </location>
</feature>
<evidence type="ECO:0000313" key="5">
    <source>
        <dbReference type="EMBL" id="QNN59127.1"/>
    </source>
</evidence>
<dbReference type="InterPro" id="IPR029000">
    <property type="entry name" value="Cyclophilin-like_dom_sf"/>
</dbReference>
<proteinExistence type="predicted"/>
<dbReference type="SUPFAM" id="SSF160467">
    <property type="entry name" value="PH0987 N-terminal domain-like"/>
    <property type="match status" value="1"/>
</dbReference>
<evidence type="ECO:0000256" key="2">
    <source>
        <dbReference type="ARBA" id="ARBA00022801"/>
    </source>
</evidence>
<dbReference type="Pfam" id="PF02682">
    <property type="entry name" value="CT_C_D"/>
    <property type="match status" value="1"/>
</dbReference>
<organism evidence="5 6">
    <name type="scientific">Diaphorobacter ruginosibacter</name>
    <dbReference type="NCBI Taxonomy" id="1715720"/>
    <lineage>
        <taxon>Bacteria</taxon>
        <taxon>Pseudomonadati</taxon>
        <taxon>Pseudomonadota</taxon>
        <taxon>Betaproteobacteria</taxon>
        <taxon>Burkholderiales</taxon>
        <taxon>Comamonadaceae</taxon>
        <taxon>Diaphorobacter</taxon>
    </lineage>
</organism>
<protein>
    <submittedName>
        <fullName evidence="5">5-oxoprolinase subunit PxpB</fullName>
        <ecNumber evidence="5">3.5.2.9</ecNumber>
    </submittedName>
</protein>
<dbReference type="InterPro" id="IPR010016">
    <property type="entry name" value="PxpB"/>
</dbReference>
<evidence type="ECO:0000256" key="3">
    <source>
        <dbReference type="ARBA" id="ARBA00022840"/>
    </source>
</evidence>
<keyword evidence="3" id="KW-0067">ATP-binding</keyword>
<evidence type="ECO:0000313" key="6">
    <source>
        <dbReference type="Proteomes" id="UP000515811"/>
    </source>
</evidence>
<dbReference type="RefSeq" id="WP_187600068.1">
    <property type="nucleotide sequence ID" value="NZ_CP060714.1"/>
</dbReference>
<dbReference type="AlphaFoldDB" id="A0A7G9RU52"/>
<dbReference type="Gene3D" id="2.40.100.10">
    <property type="entry name" value="Cyclophilin-like"/>
    <property type="match status" value="1"/>
</dbReference>
<dbReference type="SMART" id="SM00796">
    <property type="entry name" value="AHS1"/>
    <property type="match status" value="1"/>
</dbReference>
<dbReference type="NCBIfam" id="TIGR00370">
    <property type="entry name" value="5-oxoprolinase subunit PxpB"/>
    <property type="match status" value="1"/>
</dbReference>
<dbReference type="KEGG" id="drg:H9K76_10265"/>
<keyword evidence="6" id="KW-1185">Reference proteome</keyword>
<dbReference type="SUPFAM" id="SSF50891">
    <property type="entry name" value="Cyclophilin-like"/>
    <property type="match status" value="1"/>
</dbReference>
<dbReference type="EMBL" id="CP060714">
    <property type="protein sequence ID" value="QNN59127.1"/>
    <property type="molecule type" value="Genomic_DNA"/>
</dbReference>
<dbReference type="Proteomes" id="UP000515811">
    <property type="component" value="Chromosome"/>
</dbReference>
<keyword evidence="2 5" id="KW-0378">Hydrolase</keyword>
<name>A0A7G9RU52_9BURK</name>
<dbReference type="EC" id="3.5.2.9" evidence="5"/>
<dbReference type="PANTHER" id="PTHR34698:SF2">
    <property type="entry name" value="5-OXOPROLINASE SUBUNIT B"/>
    <property type="match status" value="1"/>
</dbReference>
<dbReference type="InterPro" id="IPR003833">
    <property type="entry name" value="CT_C_D"/>
</dbReference>